<reference evidence="1" key="1">
    <citation type="submission" date="2021-06" db="EMBL/GenBank/DDBJ databases">
        <authorList>
            <person name="Kallberg Y."/>
            <person name="Tangrot J."/>
            <person name="Rosling A."/>
        </authorList>
    </citation>
    <scope>NUCLEOTIDE SEQUENCE</scope>
    <source>
        <strain evidence="1">FL966</strain>
    </source>
</reference>
<dbReference type="Proteomes" id="UP000789759">
    <property type="component" value="Unassembled WGS sequence"/>
</dbReference>
<sequence length="53" mass="6067">MQKLNLEKVMGSRDCRDRHCVNKLPFCRSDLETKGVLSCVYDLMLYIFAGLGV</sequence>
<proteinExistence type="predicted"/>
<evidence type="ECO:0000313" key="2">
    <source>
        <dbReference type="Proteomes" id="UP000789759"/>
    </source>
</evidence>
<comment type="caution">
    <text evidence="1">The sequence shown here is derived from an EMBL/GenBank/DDBJ whole genome shotgun (WGS) entry which is preliminary data.</text>
</comment>
<dbReference type="AlphaFoldDB" id="A0A9N9ECK8"/>
<evidence type="ECO:0000313" key="1">
    <source>
        <dbReference type="EMBL" id="CAG8668386.1"/>
    </source>
</evidence>
<organism evidence="1 2">
    <name type="scientific">Cetraspora pellucida</name>
    <dbReference type="NCBI Taxonomy" id="1433469"/>
    <lineage>
        <taxon>Eukaryota</taxon>
        <taxon>Fungi</taxon>
        <taxon>Fungi incertae sedis</taxon>
        <taxon>Mucoromycota</taxon>
        <taxon>Glomeromycotina</taxon>
        <taxon>Glomeromycetes</taxon>
        <taxon>Diversisporales</taxon>
        <taxon>Gigasporaceae</taxon>
        <taxon>Cetraspora</taxon>
    </lineage>
</organism>
<dbReference type="EMBL" id="CAJVQA010008215">
    <property type="protein sequence ID" value="CAG8668386.1"/>
    <property type="molecule type" value="Genomic_DNA"/>
</dbReference>
<protein>
    <submittedName>
        <fullName evidence="1">2859_t:CDS:1</fullName>
    </submittedName>
</protein>
<accession>A0A9N9ECK8</accession>
<keyword evidence="2" id="KW-1185">Reference proteome</keyword>
<gene>
    <name evidence="1" type="ORF">CPELLU_LOCUS10144</name>
</gene>
<name>A0A9N9ECK8_9GLOM</name>